<comment type="caution">
    <text evidence="2">The sequence shown here is derived from an EMBL/GenBank/DDBJ whole genome shotgun (WGS) entry which is preliminary data.</text>
</comment>
<dbReference type="InterPro" id="IPR001214">
    <property type="entry name" value="SET_dom"/>
</dbReference>
<dbReference type="GO" id="GO:0032259">
    <property type="term" value="P:methylation"/>
    <property type="evidence" value="ECO:0007669"/>
    <property type="project" value="UniProtKB-KW"/>
</dbReference>
<name>A0A3M9NS09_9BACT</name>
<dbReference type="AlphaFoldDB" id="A0A3M9NS09"/>
<sequence>MVKNYLHVKKTSKRGRGVFTKEEIKARTVVEHSPVIVMNAEDRAMIEKTLLNNYIFAWGPKEKECCLALGLVSLYNHSYSSNCEYIMDFDKNTIQIKAVRKIKAGEELTINYNGDWNNQKEIWFEVS</sequence>
<dbReference type="GO" id="GO:0062122">
    <property type="term" value="F:histone H3K37 methyltransferase activity"/>
    <property type="evidence" value="ECO:0007669"/>
    <property type="project" value="InterPro"/>
</dbReference>
<dbReference type="Pfam" id="PF00856">
    <property type="entry name" value="SET"/>
    <property type="match status" value="1"/>
</dbReference>
<keyword evidence="2" id="KW-0808">Transferase</keyword>
<dbReference type="Proteomes" id="UP000267223">
    <property type="component" value="Unassembled WGS sequence"/>
</dbReference>
<evidence type="ECO:0000259" key="1">
    <source>
        <dbReference type="PROSITE" id="PS50280"/>
    </source>
</evidence>
<dbReference type="Gene3D" id="2.170.270.10">
    <property type="entry name" value="SET domain"/>
    <property type="match status" value="1"/>
</dbReference>
<keyword evidence="2" id="KW-0489">Methyltransferase</keyword>
<feature type="domain" description="SET" evidence="1">
    <location>
        <begin position="4"/>
        <end position="113"/>
    </location>
</feature>
<dbReference type="PIRSF" id="PIRSF022536">
    <property type="entry name" value="A612L_SET"/>
    <property type="match status" value="1"/>
</dbReference>
<keyword evidence="3" id="KW-1185">Reference proteome</keyword>
<evidence type="ECO:0000313" key="2">
    <source>
        <dbReference type="EMBL" id="RNI40057.1"/>
    </source>
</evidence>
<accession>A0A3M9NS09</accession>
<evidence type="ECO:0000313" key="3">
    <source>
        <dbReference type="Proteomes" id="UP000267223"/>
    </source>
</evidence>
<proteinExistence type="predicted"/>
<dbReference type="InterPro" id="IPR046341">
    <property type="entry name" value="SET_dom_sf"/>
</dbReference>
<protein>
    <submittedName>
        <fullName evidence="2">SET domain-containing protein-lysine N-methyltransferase</fullName>
    </submittedName>
</protein>
<dbReference type="InterPro" id="IPR009207">
    <property type="entry name" value="SET7_MeTrfase"/>
</dbReference>
<reference evidence="2 3" key="1">
    <citation type="submission" date="2018-11" db="EMBL/GenBank/DDBJ databases">
        <title>Draft genome sequence of Ferruginibacter sp. BO-59.</title>
        <authorList>
            <person name="Im W.T."/>
        </authorList>
    </citation>
    <scope>NUCLEOTIDE SEQUENCE [LARGE SCALE GENOMIC DNA]</scope>
    <source>
        <strain evidence="2 3">BO-59</strain>
    </source>
</reference>
<dbReference type="CDD" id="cd10540">
    <property type="entry name" value="SET_SpSet7-like"/>
    <property type="match status" value="1"/>
</dbReference>
<dbReference type="RefSeq" id="WP_123118947.1">
    <property type="nucleotide sequence ID" value="NZ_RJJR01000001.1"/>
</dbReference>
<dbReference type="PROSITE" id="PS50280">
    <property type="entry name" value="SET"/>
    <property type="match status" value="1"/>
</dbReference>
<dbReference type="SMART" id="SM00317">
    <property type="entry name" value="SET"/>
    <property type="match status" value="1"/>
</dbReference>
<gene>
    <name evidence="2" type="ORF">EFY79_01775</name>
</gene>
<organism evidence="2 3">
    <name type="scientific">Hanamia caeni</name>
    <dbReference type="NCBI Taxonomy" id="2294116"/>
    <lineage>
        <taxon>Bacteria</taxon>
        <taxon>Pseudomonadati</taxon>
        <taxon>Bacteroidota</taxon>
        <taxon>Chitinophagia</taxon>
        <taxon>Chitinophagales</taxon>
        <taxon>Chitinophagaceae</taxon>
        <taxon>Hanamia</taxon>
    </lineage>
</organism>
<dbReference type="SUPFAM" id="SSF82199">
    <property type="entry name" value="SET domain"/>
    <property type="match status" value="1"/>
</dbReference>
<dbReference type="EMBL" id="RJJR01000001">
    <property type="protein sequence ID" value="RNI40057.1"/>
    <property type="molecule type" value="Genomic_DNA"/>
</dbReference>
<dbReference type="OrthoDB" id="279507at2"/>